<dbReference type="InterPro" id="IPR003838">
    <property type="entry name" value="ABC3_permease_C"/>
</dbReference>
<organism evidence="9 10">
    <name type="scientific">Romboutsia maritimum</name>
    <dbReference type="NCBI Taxonomy" id="2020948"/>
    <lineage>
        <taxon>Bacteria</taxon>
        <taxon>Bacillati</taxon>
        <taxon>Bacillota</taxon>
        <taxon>Clostridia</taxon>
        <taxon>Peptostreptococcales</taxon>
        <taxon>Peptostreptococcaceae</taxon>
        <taxon>Romboutsia</taxon>
    </lineage>
</organism>
<dbReference type="Proteomes" id="UP000243494">
    <property type="component" value="Unassembled WGS sequence"/>
</dbReference>
<dbReference type="InterPro" id="IPR050250">
    <property type="entry name" value="Macrolide_Exporter_MacB"/>
</dbReference>
<comment type="caution">
    <text evidence="9">The sequence shown here is derived from an EMBL/GenBank/DDBJ whole genome shotgun (WGS) entry which is preliminary data.</text>
</comment>
<feature type="transmembrane region" description="Helical" evidence="7">
    <location>
        <begin position="299"/>
        <end position="327"/>
    </location>
</feature>
<evidence type="ECO:0000256" key="5">
    <source>
        <dbReference type="ARBA" id="ARBA00023136"/>
    </source>
</evidence>
<reference evidence="9 10" key="1">
    <citation type="journal article" date="2017" name="Genome Announc.">
        <title>Draft Genome Sequence of Romboutsia maritimum sp. nov. Strain CCRI-22766(T), Isolated from Coastal Estuarine Mud.</title>
        <authorList>
            <person name="Maheux A.F."/>
            <person name="Boudreau D.K."/>
            <person name="Berube E."/>
            <person name="Boissinot M."/>
            <person name="Raymond F."/>
            <person name="Brodeur S."/>
            <person name="Corbeil J."/>
            <person name="Brightwell G."/>
            <person name="Broda D."/>
            <person name="Omar R.F."/>
            <person name="Bergeron M.G."/>
        </authorList>
    </citation>
    <scope>NUCLEOTIDE SEQUENCE [LARGE SCALE GENOMIC DNA]</scope>
    <source>
        <strain evidence="9 10">CCRI-22766</strain>
    </source>
</reference>
<dbReference type="AlphaFoldDB" id="A0A371IQU7"/>
<keyword evidence="2" id="KW-1003">Cell membrane</keyword>
<name>A0A371IQU7_9FIRM</name>
<dbReference type="PANTHER" id="PTHR30572">
    <property type="entry name" value="MEMBRANE COMPONENT OF TRANSPORTER-RELATED"/>
    <property type="match status" value="1"/>
</dbReference>
<comment type="similarity">
    <text evidence="6">Belongs to the ABC-4 integral membrane protein family.</text>
</comment>
<feature type="transmembrane region" description="Helical" evidence="7">
    <location>
        <begin position="18"/>
        <end position="38"/>
    </location>
</feature>
<gene>
    <name evidence="9" type="ORF">CHF27_011430</name>
</gene>
<dbReference type="GO" id="GO:0005886">
    <property type="term" value="C:plasma membrane"/>
    <property type="evidence" value="ECO:0007669"/>
    <property type="project" value="UniProtKB-SubCell"/>
</dbReference>
<feature type="transmembrane region" description="Helical" evidence="7">
    <location>
        <begin position="424"/>
        <end position="442"/>
    </location>
</feature>
<evidence type="ECO:0000256" key="7">
    <source>
        <dbReference type="SAM" id="Phobius"/>
    </source>
</evidence>
<feature type="transmembrane region" description="Helical" evidence="7">
    <location>
        <begin position="792"/>
        <end position="812"/>
    </location>
</feature>
<feature type="domain" description="ABC3 transporter permease C-terminal" evidence="8">
    <location>
        <begin position="699"/>
        <end position="823"/>
    </location>
</feature>
<evidence type="ECO:0000259" key="8">
    <source>
        <dbReference type="Pfam" id="PF02687"/>
    </source>
</evidence>
<evidence type="ECO:0000256" key="1">
    <source>
        <dbReference type="ARBA" id="ARBA00004651"/>
    </source>
</evidence>
<dbReference type="Pfam" id="PF02687">
    <property type="entry name" value="FtsX"/>
    <property type="match status" value="2"/>
</dbReference>
<evidence type="ECO:0000256" key="2">
    <source>
        <dbReference type="ARBA" id="ARBA00022475"/>
    </source>
</evidence>
<dbReference type="PANTHER" id="PTHR30572:SF4">
    <property type="entry name" value="ABC TRANSPORTER PERMEASE YTRF"/>
    <property type="match status" value="1"/>
</dbReference>
<protein>
    <submittedName>
        <fullName evidence="9">ABC transporter permease</fullName>
    </submittedName>
</protein>
<feature type="transmembrane region" description="Helical" evidence="7">
    <location>
        <begin position="750"/>
        <end position="772"/>
    </location>
</feature>
<accession>A0A371IQU7</accession>
<dbReference type="OrthoDB" id="1742187at2"/>
<keyword evidence="3 7" id="KW-0812">Transmembrane</keyword>
<keyword evidence="5 7" id="KW-0472">Membrane</keyword>
<dbReference type="RefSeq" id="WP_095406573.1">
    <property type="nucleotide sequence ID" value="NZ_NOJZ02000025.1"/>
</dbReference>
<feature type="transmembrane region" description="Helical" evidence="7">
    <location>
        <begin position="356"/>
        <end position="378"/>
    </location>
</feature>
<feature type="domain" description="ABC3 transporter permease C-terminal" evidence="8">
    <location>
        <begin position="261"/>
        <end position="374"/>
    </location>
</feature>
<feature type="transmembrane region" description="Helical" evidence="7">
    <location>
        <begin position="698"/>
        <end position="717"/>
    </location>
</feature>
<keyword evidence="4 7" id="KW-1133">Transmembrane helix</keyword>
<evidence type="ECO:0000256" key="4">
    <source>
        <dbReference type="ARBA" id="ARBA00022989"/>
    </source>
</evidence>
<dbReference type="EMBL" id="NOJZ02000025">
    <property type="protein sequence ID" value="RDY22838.1"/>
    <property type="molecule type" value="Genomic_DNA"/>
</dbReference>
<sequence length="832" mass="94736">MEYLRLSRKYFKQNIRTFYLLILSIAIGVALVFSFQVAKRSQAINNMNYINEISPTYNAEARNLDIKTTELLKNNENVKSIEISKNFGQFIYNKTGNALFLNEYNANIIKSSKLKLTEGREPKNSNEIIINKELASSSNLKIGDSINGFIRKEYISNGSNDLFMNNKSFKIVGIIQPKYDTGQMEIYTTLGKEENLIPKEAIGYDSIINLKSGFSDLLSNVNKIGRDVGESQNTILANELHQRLIEEINSESIESPDLEKVIIASILFVTSVFGLFMRKRLKDIGLIRIVGGSKRGFSLSIIFEHLLIAFLGCALGLILGYIIAIFLNKYVYLSSIESVVSVENRQLYLKWKDVNLAIKLSLANVSISIIIQLIALNFSEKLDLIKEKNCFDKKIEKISLSRMNLCFIKKITTKLALKNFTRSFIPMSISIIVVMLASGRWIDLSITQNMNKSEIPTRAISSFQSRDNKLTKNVYYDCLYGINENDLQKLKNIDGVSNILKLKNFDGYGVIPQDMLSDEIKSNNNEQDSSDELLFTISGYEKDYLKNKDTFSSGGYKDLDKNELSALITENFYDKYNGHKNSKIFKNLKVGDIIKVKLPVMESNLQKYKIFDVKVAGVLNEKWWMYKDSPGKYGEIVFDINKLNDITNSNTYTTLKFDNSGNLNDIKSSFNEKNYSIENIKDVDEKYLKIPDEFYCQLIVITIFLMIIAFSNIYSAIKGSIMLRKKEISITRALGASQNTIYKMMIKESLIYGFICAMAGSVYGFLRAYNYYELSVKASNQVSGFSTIKFEIPILQVIMLFMSILIFCFIIVNISLKTILKEDIVNGIRNGE</sequence>
<evidence type="ECO:0000313" key="10">
    <source>
        <dbReference type="Proteomes" id="UP000243494"/>
    </source>
</evidence>
<dbReference type="GO" id="GO:0022857">
    <property type="term" value="F:transmembrane transporter activity"/>
    <property type="evidence" value="ECO:0007669"/>
    <property type="project" value="TreeGrafter"/>
</dbReference>
<keyword evidence="10" id="KW-1185">Reference proteome</keyword>
<comment type="subcellular location">
    <subcellularLocation>
        <location evidence="1">Cell membrane</location>
        <topology evidence="1">Multi-pass membrane protein</topology>
    </subcellularLocation>
</comment>
<evidence type="ECO:0000313" key="9">
    <source>
        <dbReference type="EMBL" id="RDY22838.1"/>
    </source>
</evidence>
<evidence type="ECO:0000256" key="3">
    <source>
        <dbReference type="ARBA" id="ARBA00022692"/>
    </source>
</evidence>
<evidence type="ECO:0000256" key="6">
    <source>
        <dbReference type="ARBA" id="ARBA00038076"/>
    </source>
</evidence>
<proteinExistence type="inferred from homology"/>